<organism evidence="1 2">
    <name type="scientific">Racocetra persica</name>
    <dbReference type="NCBI Taxonomy" id="160502"/>
    <lineage>
        <taxon>Eukaryota</taxon>
        <taxon>Fungi</taxon>
        <taxon>Fungi incertae sedis</taxon>
        <taxon>Mucoromycota</taxon>
        <taxon>Glomeromycotina</taxon>
        <taxon>Glomeromycetes</taxon>
        <taxon>Diversisporales</taxon>
        <taxon>Gigasporaceae</taxon>
        <taxon>Racocetra</taxon>
    </lineage>
</organism>
<protein>
    <submittedName>
        <fullName evidence="1">14458_t:CDS:1</fullName>
    </submittedName>
</protein>
<sequence length="290" mass="32896">LVSMSANLFDVSGWTLGNLVPHESLKTPESRKLKNIKHKIKKRKQINEKGPTSKIDSTKNKTIKKNSFMQQKMLKTLSKGKFRWINERLYTSSSSSALELFQKNPIMFDEYHQGFCSAVKSWPVNPVDIFINYLKGKPKEWIVADLGCGEGKIAQEASNKVLSFDLVAKNSMIIACDIAKLPVPCSLFDIAIFCLSLMGINYVDFLKEAHRTLRPKGELKIAEVVSRFSDIDAFIEVLAEIGFKFVKKDDTNKMFIILDFIKSKPKIINPNQSLLPTASNLLKPCNYKKR</sequence>
<name>A0ACA9NGF2_9GLOM</name>
<reference evidence="1" key="1">
    <citation type="submission" date="2021-06" db="EMBL/GenBank/DDBJ databases">
        <authorList>
            <person name="Kallberg Y."/>
            <person name="Tangrot J."/>
            <person name="Rosling A."/>
        </authorList>
    </citation>
    <scope>NUCLEOTIDE SEQUENCE</scope>
    <source>
        <strain evidence="1">MA461A</strain>
    </source>
</reference>
<dbReference type="Proteomes" id="UP000789920">
    <property type="component" value="Unassembled WGS sequence"/>
</dbReference>
<evidence type="ECO:0000313" key="2">
    <source>
        <dbReference type="Proteomes" id="UP000789920"/>
    </source>
</evidence>
<feature type="non-terminal residue" evidence="1">
    <location>
        <position position="1"/>
    </location>
</feature>
<evidence type="ECO:0000313" key="1">
    <source>
        <dbReference type="EMBL" id="CAG8654022.1"/>
    </source>
</evidence>
<gene>
    <name evidence="1" type="ORF">RPERSI_LOCUS7999</name>
</gene>
<proteinExistence type="predicted"/>
<keyword evidence="2" id="KW-1185">Reference proteome</keyword>
<dbReference type="EMBL" id="CAJVQC010014066">
    <property type="protein sequence ID" value="CAG8654022.1"/>
    <property type="molecule type" value="Genomic_DNA"/>
</dbReference>
<accession>A0ACA9NGF2</accession>
<comment type="caution">
    <text evidence="1">The sequence shown here is derived from an EMBL/GenBank/DDBJ whole genome shotgun (WGS) entry which is preliminary data.</text>
</comment>